<dbReference type="AlphaFoldDB" id="A0AAV3R017"/>
<evidence type="ECO:0000313" key="3">
    <source>
        <dbReference type="Proteomes" id="UP001454036"/>
    </source>
</evidence>
<dbReference type="EMBL" id="BAABME010006943">
    <property type="protein sequence ID" value="GAA0169699.1"/>
    <property type="molecule type" value="Genomic_DNA"/>
</dbReference>
<dbReference type="Proteomes" id="UP001454036">
    <property type="component" value="Unassembled WGS sequence"/>
</dbReference>
<organism evidence="2 3">
    <name type="scientific">Lithospermum erythrorhizon</name>
    <name type="common">Purple gromwell</name>
    <name type="synonym">Lithospermum officinale var. erythrorhizon</name>
    <dbReference type="NCBI Taxonomy" id="34254"/>
    <lineage>
        <taxon>Eukaryota</taxon>
        <taxon>Viridiplantae</taxon>
        <taxon>Streptophyta</taxon>
        <taxon>Embryophyta</taxon>
        <taxon>Tracheophyta</taxon>
        <taxon>Spermatophyta</taxon>
        <taxon>Magnoliopsida</taxon>
        <taxon>eudicotyledons</taxon>
        <taxon>Gunneridae</taxon>
        <taxon>Pentapetalae</taxon>
        <taxon>asterids</taxon>
        <taxon>lamiids</taxon>
        <taxon>Boraginales</taxon>
        <taxon>Boraginaceae</taxon>
        <taxon>Boraginoideae</taxon>
        <taxon>Lithospermeae</taxon>
        <taxon>Lithospermum</taxon>
    </lineage>
</organism>
<gene>
    <name evidence="2" type="ORF">LIER_24121</name>
</gene>
<feature type="compositionally biased region" description="Polar residues" evidence="1">
    <location>
        <begin position="23"/>
        <end position="34"/>
    </location>
</feature>
<comment type="caution">
    <text evidence="2">The sequence shown here is derived from an EMBL/GenBank/DDBJ whole genome shotgun (WGS) entry which is preliminary data.</text>
</comment>
<reference evidence="2 3" key="1">
    <citation type="submission" date="2024-01" db="EMBL/GenBank/DDBJ databases">
        <title>The complete chloroplast genome sequence of Lithospermum erythrorhizon: insights into the phylogenetic relationship among Boraginaceae species and the maternal lineages of purple gromwells.</title>
        <authorList>
            <person name="Okada T."/>
            <person name="Watanabe K."/>
        </authorList>
    </citation>
    <scope>NUCLEOTIDE SEQUENCE [LARGE SCALE GENOMIC DNA]</scope>
</reference>
<evidence type="ECO:0000313" key="2">
    <source>
        <dbReference type="EMBL" id="GAA0169699.1"/>
    </source>
</evidence>
<feature type="compositionally biased region" description="Polar residues" evidence="1">
    <location>
        <begin position="1"/>
        <end position="11"/>
    </location>
</feature>
<keyword evidence="3" id="KW-1185">Reference proteome</keyword>
<name>A0AAV3R017_LITER</name>
<feature type="region of interest" description="Disordered" evidence="1">
    <location>
        <begin position="1"/>
        <end position="61"/>
    </location>
</feature>
<accession>A0AAV3R017</accession>
<feature type="compositionally biased region" description="Low complexity" evidence="1">
    <location>
        <begin position="42"/>
        <end position="54"/>
    </location>
</feature>
<sequence>MGPKRTPTTRSAIGRGAKRAKSNHTSARSHSCQKQSKRHTTQLKQSCTSSSSQSGAALNPRIDDIHRRLSRLIEQAKEHMELGRRLSEEWVSCEAEVEDMEHLTTQVDDEHILSLRRQLDNVNTIMTGEFCVSDDSSDGF</sequence>
<evidence type="ECO:0000256" key="1">
    <source>
        <dbReference type="SAM" id="MobiDB-lite"/>
    </source>
</evidence>
<protein>
    <submittedName>
        <fullName evidence="2">Uncharacterized protein</fullName>
    </submittedName>
</protein>
<proteinExistence type="predicted"/>